<dbReference type="Pfam" id="PF13566">
    <property type="entry name" value="DUF4130"/>
    <property type="match status" value="1"/>
</dbReference>
<keyword evidence="5" id="KW-0227">DNA damage</keyword>
<evidence type="ECO:0000256" key="8">
    <source>
        <dbReference type="ARBA" id="ARBA00023014"/>
    </source>
</evidence>
<proteinExistence type="inferred from homology"/>
<dbReference type="Gene3D" id="3.40.470.10">
    <property type="entry name" value="Uracil-DNA glycosylase-like domain"/>
    <property type="match status" value="1"/>
</dbReference>
<dbReference type="InterPro" id="IPR023875">
    <property type="entry name" value="DNA_repair_put"/>
</dbReference>
<dbReference type="PANTHER" id="PTHR33693">
    <property type="entry name" value="TYPE-5 URACIL-DNA GLYCOSYLASE"/>
    <property type="match status" value="1"/>
</dbReference>
<protein>
    <recommendedName>
        <fullName evidence="2">Type-4 uracil-DNA glycosylase</fullName>
    </recommendedName>
</protein>
<reference evidence="11 12" key="1">
    <citation type="submission" date="2021-11" db="EMBL/GenBank/DDBJ databases">
        <authorList>
            <person name="Lee D.-H."/>
            <person name="Kim S.-B."/>
        </authorList>
    </citation>
    <scope>NUCLEOTIDE SEQUENCE [LARGE SCALE GENOMIC DNA]</scope>
    <source>
        <strain evidence="11 12">KCTC 52223</strain>
    </source>
</reference>
<keyword evidence="12" id="KW-1185">Reference proteome</keyword>
<evidence type="ECO:0000256" key="5">
    <source>
        <dbReference type="ARBA" id="ARBA00022763"/>
    </source>
</evidence>
<dbReference type="SUPFAM" id="SSF52141">
    <property type="entry name" value="Uracil-DNA glycosylase-like"/>
    <property type="match status" value="1"/>
</dbReference>
<keyword evidence="7" id="KW-0408">Iron</keyword>
<sequence length="471" mass="52299">MIRVGLGEGADLDGFRAAVRGLVARRAPPAEVSWCPAGQADLFGEGERGEESAAPVGLPRALSELIRLVVCHSDCERYALLYAAIWRVLNGERALLDIQSDPLVHRLEAMAKSVRRDLHKMHAFVRFRETRDPDGTERFVSWFEPQHFIVEASAGFFVERFRSLVWSILTPVGSLHWDCTALTIGPAAQRGDAPESDAFEDAWRCYYENVFNPARLNPKVMRQHMPEKYWRNLPEAASIAGLVQQAPKRAREMIAREAAEREKRDPLKAVAAMAGQGPQTLEELNRLIAASEPLTPGANRAVLGEGPMEPAVAFIGEQPGDQEEREGRPFIGPAGQLFDKALGEAGIDRSSVYVTNAVKHFKYEPRGKKRLHKRPNPGEVKRYRWWLQRELSFVRPKLVVAMGGTALLGLTGKPPSVLKTRGPIAFDGQPGYATVHPSYLLRLPDDAAQQEAYAAFREDLIAVRRLMGGSS</sequence>
<evidence type="ECO:0000259" key="10">
    <source>
        <dbReference type="SMART" id="SM00986"/>
    </source>
</evidence>
<gene>
    <name evidence="11" type="ORF">LJ725_03540</name>
</gene>
<keyword evidence="9" id="KW-0234">DNA repair</keyword>
<dbReference type="NCBIfam" id="TIGR03914">
    <property type="entry name" value="UDG_fam_dom"/>
    <property type="match status" value="1"/>
</dbReference>
<keyword evidence="8" id="KW-0411">Iron-sulfur</keyword>
<comment type="similarity">
    <text evidence="1">Belongs to the uracil-DNA glycosylase (UDG) superfamily. Type 4 (UDGa) family.</text>
</comment>
<dbReference type="EMBL" id="JAJISD010000001">
    <property type="protein sequence ID" value="MCC8428025.1"/>
    <property type="molecule type" value="Genomic_DNA"/>
</dbReference>
<evidence type="ECO:0000256" key="1">
    <source>
        <dbReference type="ARBA" id="ARBA00006521"/>
    </source>
</evidence>
<keyword evidence="4" id="KW-0479">Metal-binding</keyword>
<evidence type="ECO:0000256" key="4">
    <source>
        <dbReference type="ARBA" id="ARBA00022723"/>
    </source>
</evidence>
<evidence type="ECO:0000256" key="3">
    <source>
        <dbReference type="ARBA" id="ARBA00022485"/>
    </source>
</evidence>
<keyword evidence="3" id="KW-0004">4Fe-4S</keyword>
<evidence type="ECO:0000313" key="11">
    <source>
        <dbReference type="EMBL" id="MCC8428025.1"/>
    </source>
</evidence>
<feature type="domain" description="Uracil-DNA glycosylase-like" evidence="10">
    <location>
        <begin position="303"/>
        <end position="457"/>
    </location>
</feature>
<comment type="caution">
    <text evidence="11">The sequence shown here is derived from an EMBL/GenBank/DDBJ whole genome shotgun (WGS) entry which is preliminary data.</text>
</comment>
<dbReference type="SMART" id="SM00986">
    <property type="entry name" value="UDG"/>
    <property type="match status" value="1"/>
</dbReference>
<name>A0ABS8KPM1_9HYPH</name>
<dbReference type="InterPro" id="IPR005122">
    <property type="entry name" value="Uracil-DNA_glycosylase-like"/>
</dbReference>
<dbReference type="InterPro" id="IPR036895">
    <property type="entry name" value="Uracil-DNA_glycosylase-like_sf"/>
</dbReference>
<dbReference type="InterPro" id="IPR005273">
    <property type="entry name" value="Ura-DNA_glyco_family4"/>
</dbReference>
<dbReference type="InterPro" id="IPR051536">
    <property type="entry name" value="UDG_Type-4/5"/>
</dbReference>
<evidence type="ECO:0000256" key="9">
    <source>
        <dbReference type="ARBA" id="ARBA00023204"/>
    </source>
</evidence>
<organism evidence="11 12">
    <name type="scientific">Reyranella aquatilis</name>
    <dbReference type="NCBI Taxonomy" id="2035356"/>
    <lineage>
        <taxon>Bacteria</taxon>
        <taxon>Pseudomonadati</taxon>
        <taxon>Pseudomonadota</taxon>
        <taxon>Alphaproteobacteria</taxon>
        <taxon>Hyphomicrobiales</taxon>
        <taxon>Reyranellaceae</taxon>
        <taxon>Reyranella</taxon>
    </lineage>
</organism>
<dbReference type="InterPro" id="IPR025404">
    <property type="entry name" value="DUF4130"/>
</dbReference>
<evidence type="ECO:0000256" key="7">
    <source>
        <dbReference type="ARBA" id="ARBA00023004"/>
    </source>
</evidence>
<evidence type="ECO:0000256" key="6">
    <source>
        <dbReference type="ARBA" id="ARBA00022801"/>
    </source>
</evidence>
<keyword evidence="6" id="KW-0378">Hydrolase</keyword>
<accession>A0ABS8KPM1</accession>
<dbReference type="RefSeq" id="WP_230549228.1">
    <property type="nucleotide sequence ID" value="NZ_JAJISD010000001.1"/>
</dbReference>
<dbReference type="Pfam" id="PF03167">
    <property type="entry name" value="UDG"/>
    <property type="match status" value="1"/>
</dbReference>
<dbReference type="CDD" id="cd10030">
    <property type="entry name" value="UDG-F4_TTUDGA_SPO1dp_like"/>
    <property type="match status" value="1"/>
</dbReference>
<evidence type="ECO:0000256" key="2">
    <source>
        <dbReference type="ARBA" id="ARBA00019403"/>
    </source>
</evidence>
<dbReference type="Proteomes" id="UP001198862">
    <property type="component" value="Unassembled WGS sequence"/>
</dbReference>
<evidence type="ECO:0000313" key="12">
    <source>
        <dbReference type="Proteomes" id="UP001198862"/>
    </source>
</evidence>
<dbReference type="NCBIfam" id="TIGR03915">
    <property type="entry name" value="SAM_7_link_chp"/>
    <property type="match status" value="1"/>
</dbReference>
<dbReference type="PANTHER" id="PTHR33693:SF9">
    <property type="entry name" value="TYPE-4 URACIL-DNA GLYCOSYLASE"/>
    <property type="match status" value="1"/>
</dbReference>
<dbReference type="SMART" id="SM00987">
    <property type="entry name" value="UreE_C"/>
    <property type="match status" value="1"/>
</dbReference>